<dbReference type="PANTHER" id="PTHR22893">
    <property type="entry name" value="NADH OXIDOREDUCTASE-RELATED"/>
    <property type="match status" value="1"/>
</dbReference>
<gene>
    <name evidence="5" type="ORF">D8S82_07045</name>
</gene>
<dbReference type="InterPro" id="IPR045247">
    <property type="entry name" value="Oye-like"/>
</dbReference>
<dbReference type="AlphaFoldDB" id="A0A544W5L9"/>
<protein>
    <submittedName>
        <fullName evidence="5">Alkene reductase</fullName>
    </submittedName>
</protein>
<dbReference type="InterPro" id="IPR001155">
    <property type="entry name" value="OxRdtase_FMN_N"/>
</dbReference>
<dbReference type="FunFam" id="3.20.20.70:FF:000059">
    <property type="entry name" value="N-ethylmaleimide reductase, FMN-linked"/>
    <property type="match status" value="1"/>
</dbReference>
<dbReference type="GO" id="GO:0010181">
    <property type="term" value="F:FMN binding"/>
    <property type="evidence" value="ECO:0007669"/>
    <property type="project" value="InterPro"/>
</dbReference>
<name>A0A544W5L9_9MYCO</name>
<evidence type="ECO:0000313" key="5">
    <source>
        <dbReference type="EMBL" id="TQR87521.1"/>
    </source>
</evidence>
<dbReference type="Gene3D" id="3.20.20.70">
    <property type="entry name" value="Aldolase class I"/>
    <property type="match status" value="1"/>
</dbReference>
<dbReference type="GO" id="GO:0016628">
    <property type="term" value="F:oxidoreductase activity, acting on the CH-CH group of donors, NAD or NADP as acceptor"/>
    <property type="evidence" value="ECO:0007669"/>
    <property type="project" value="UniProtKB-ARBA"/>
</dbReference>
<dbReference type="InterPro" id="IPR013785">
    <property type="entry name" value="Aldolase_TIM"/>
</dbReference>
<dbReference type="SUPFAM" id="SSF51395">
    <property type="entry name" value="FMN-linked oxidoreductases"/>
    <property type="match status" value="1"/>
</dbReference>
<reference evidence="5 6" key="1">
    <citation type="submission" date="2018-10" db="EMBL/GenBank/DDBJ databases">
        <title>Draft genome of Mycobacterium hodleri strain B.</title>
        <authorList>
            <person name="Amande T.J."/>
            <person name="Mcgenity T.J."/>
        </authorList>
    </citation>
    <scope>NUCLEOTIDE SEQUENCE [LARGE SCALE GENOMIC DNA]</scope>
    <source>
        <strain evidence="5 6">B</strain>
    </source>
</reference>
<dbReference type="Proteomes" id="UP000315759">
    <property type="component" value="Unassembled WGS sequence"/>
</dbReference>
<evidence type="ECO:0000256" key="3">
    <source>
        <dbReference type="ARBA" id="ARBA00023002"/>
    </source>
</evidence>
<comment type="similarity">
    <text evidence="2">Belongs to the NADH:flavin oxidoreductase/NADH oxidase family.</text>
</comment>
<keyword evidence="3" id="KW-0560">Oxidoreductase</keyword>
<evidence type="ECO:0000259" key="4">
    <source>
        <dbReference type="Pfam" id="PF00724"/>
    </source>
</evidence>
<comment type="caution">
    <text evidence="5">The sequence shown here is derived from an EMBL/GenBank/DDBJ whole genome shotgun (WGS) entry which is preliminary data.</text>
</comment>
<evidence type="ECO:0000256" key="1">
    <source>
        <dbReference type="ARBA" id="ARBA00001917"/>
    </source>
</evidence>
<comment type="cofactor">
    <cofactor evidence="1">
        <name>FMN</name>
        <dbReference type="ChEBI" id="CHEBI:58210"/>
    </cofactor>
</comment>
<evidence type="ECO:0000256" key="2">
    <source>
        <dbReference type="ARBA" id="ARBA00005979"/>
    </source>
</evidence>
<organism evidence="5 6">
    <name type="scientific">Mycolicibacterium hodleri</name>
    <dbReference type="NCBI Taxonomy" id="49897"/>
    <lineage>
        <taxon>Bacteria</taxon>
        <taxon>Bacillati</taxon>
        <taxon>Actinomycetota</taxon>
        <taxon>Actinomycetes</taxon>
        <taxon>Mycobacteriales</taxon>
        <taxon>Mycobacteriaceae</taxon>
        <taxon>Mycolicibacterium</taxon>
    </lineage>
</organism>
<accession>A0A544W5L9</accession>
<proteinExistence type="inferred from homology"/>
<dbReference type="PANTHER" id="PTHR22893:SF91">
    <property type="entry name" value="NADPH DEHYDROGENASE 2-RELATED"/>
    <property type="match status" value="1"/>
</dbReference>
<dbReference type="GO" id="GO:0005829">
    <property type="term" value="C:cytosol"/>
    <property type="evidence" value="ECO:0007669"/>
    <property type="project" value="TreeGrafter"/>
</dbReference>
<dbReference type="RefSeq" id="WP_142551378.1">
    <property type="nucleotide sequence ID" value="NZ_VIFX01000006.1"/>
</dbReference>
<dbReference type="EMBL" id="VIFX01000006">
    <property type="protein sequence ID" value="TQR87521.1"/>
    <property type="molecule type" value="Genomic_DNA"/>
</dbReference>
<keyword evidence="6" id="KW-1185">Reference proteome</keyword>
<feature type="domain" description="NADH:flavin oxidoreductase/NADH oxidase N-terminal" evidence="4">
    <location>
        <begin position="8"/>
        <end position="339"/>
    </location>
</feature>
<evidence type="ECO:0000313" key="6">
    <source>
        <dbReference type="Proteomes" id="UP000315759"/>
    </source>
</evidence>
<sequence length="367" mass="39737">MSITAHPDLFAPVQLGPLTLRNRIVMAPMTRSRTEGGGVPTPMTAEYYKQRASVGLIISEATNISPQGTGYAYTPGIFNEAQVAGWRLVTDAVHAAGGLIFNQLWHVGRMSHPSFQPGGALPVAPSAITPRTQVFTENGFEPCVTPRALEREEIAGVIGQFRQAAEAARFAGFDGVEILAGGGYLIDQFLKDKTNRRTDDYGGSIPNRVRFMMEVVEAVVGAWSPDRVGIRISPIGTVGDIAESNPEALFTHAVRELNRFGLAYLNVMEGPTPGSRDGVSTFDYQVLRRIFNGLYIANNSYNLDMALRALEENHTDLIAFGRPLISNPDLVERFRTGAPLAIPDPATIYSGGAHGYTDYPALARAAE</sequence>
<dbReference type="CDD" id="cd02933">
    <property type="entry name" value="OYE_like_FMN"/>
    <property type="match status" value="1"/>
</dbReference>
<dbReference type="Pfam" id="PF00724">
    <property type="entry name" value="Oxidored_FMN"/>
    <property type="match status" value="1"/>
</dbReference>